<comment type="caution">
    <text evidence="1">The sequence shown here is derived from an EMBL/GenBank/DDBJ whole genome shotgun (WGS) entry which is preliminary data.</text>
</comment>
<evidence type="ECO:0000313" key="1">
    <source>
        <dbReference type="EMBL" id="KAG5176847.1"/>
    </source>
</evidence>
<name>A0A836C978_9STRA</name>
<reference evidence="1" key="1">
    <citation type="submission" date="2021-02" db="EMBL/GenBank/DDBJ databases">
        <title>First Annotated Genome of the Yellow-green Alga Tribonema minus.</title>
        <authorList>
            <person name="Mahan K.M."/>
        </authorList>
    </citation>
    <scope>NUCLEOTIDE SEQUENCE</scope>
    <source>
        <strain evidence="1">UTEX B ZZ1240</strain>
    </source>
</reference>
<dbReference type="Proteomes" id="UP000664859">
    <property type="component" value="Unassembled WGS sequence"/>
</dbReference>
<dbReference type="EMBL" id="JAFCMP010000532">
    <property type="protein sequence ID" value="KAG5176847.1"/>
    <property type="molecule type" value="Genomic_DNA"/>
</dbReference>
<keyword evidence="2" id="KW-1185">Reference proteome</keyword>
<protein>
    <submittedName>
        <fullName evidence="1">Uncharacterized protein</fullName>
    </submittedName>
</protein>
<proteinExistence type="predicted"/>
<evidence type="ECO:0000313" key="2">
    <source>
        <dbReference type="Proteomes" id="UP000664859"/>
    </source>
</evidence>
<accession>A0A836C978</accession>
<gene>
    <name evidence="1" type="ORF">JKP88DRAFT_334382</name>
</gene>
<organism evidence="1 2">
    <name type="scientific">Tribonema minus</name>
    <dbReference type="NCBI Taxonomy" id="303371"/>
    <lineage>
        <taxon>Eukaryota</taxon>
        <taxon>Sar</taxon>
        <taxon>Stramenopiles</taxon>
        <taxon>Ochrophyta</taxon>
        <taxon>PX clade</taxon>
        <taxon>Xanthophyceae</taxon>
        <taxon>Tribonematales</taxon>
        <taxon>Tribonemataceae</taxon>
        <taxon>Tribonema</taxon>
    </lineage>
</organism>
<sequence>MAELAAIAGAGSVLLAGAQLIKETVAADGVATRLASSKNSVIIYDVRQTQLFGLKFDTRGDRKYAKTFFSGRERFGALLQDRTARAKEIMRVANTLLPEGKRVHLDHVPDTVIIVKRGASDQAVVATIMVAATEGYFILQNPMLLSAGGPGATADSDVEWGMLRFKSGADLQTASVSTLRAWYGLYCPMVCHLKTGLSSLHGVTAEAIGRWYACELSGPAIPQYGLTVEKLRSALQDMAGTVDSIYETPVDNRTTGRFDASAQRPAPLSPSPVQICVSAYDGCGVFYATDRPLDDPNFRDFYYQARSAAALRYAVRHALRSGNCLVWGAASVGGTEVL</sequence>
<dbReference type="AlphaFoldDB" id="A0A836C978"/>